<protein>
    <submittedName>
        <fullName evidence="2">Uncharacterized protein</fullName>
    </submittedName>
</protein>
<dbReference type="RefSeq" id="XP_022580982.1">
    <property type="nucleotide sequence ID" value="XM_022727832.1"/>
</dbReference>
<feature type="transmembrane region" description="Helical" evidence="1">
    <location>
        <begin position="19"/>
        <end position="36"/>
    </location>
</feature>
<keyword evidence="1" id="KW-0812">Transmembrane</keyword>
<dbReference type="GeneID" id="34614296"/>
<keyword evidence="1" id="KW-1133">Transmembrane helix</keyword>
<evidence type="ECO:0000313" key="3">
    <source>
        <dbReference type="Proteomes" id="UP000184188"/>
    </source>
</evidence>
<reference evidence="3" key="1">
    <citation type="journal article" date="2017" name="Genome Biol.">
        <title>Comparative genomics reveals high biological diversity and specific adaptations in the industrially and medically important fungal genus Aspergillus.</title>
        <authorList>
            <person name="de Vries R.P."/>
            <person name="Riley R."/>
            <person name="Wiebenga A."/>
            <person name="Aguilar-Osorio G."/>
            <person name="Amillis S."/>
            <person name="Uchima C.A."/>
            <person name="Anderluh G."/>
            <person name="Asadollahi M."/>
            <person name="Askin M."/>
            <person name="Barry K."/>
            <person name="Battaglia E."/>
            <person name="Bayram O."/>
            <person name="Benocci T."/>
            <person name="Braus-Stromeyer S.A."/>
            <person name="Caldana C."/>
            <person name="Canovas D."/>
            <person name="Cerqueira G.C."/>
            <person name="Chen F."/>
            <person name="Chen W."/>
            <person name="Choi C."/>
            <person name="Clum A."/>
            <person name="Dos Santos R.A."/>
            <person name="Damasio A.R."/>
            <person name="Diallinas G."/>
            <person name="Emri T."/>
            <person name="Fekete E."/>
            <person name="Flipphi M."/>
            <person name="Freyberg S."/>
            <person name="Gallo A."/>
            <person name="Gournas C."/>
            <person name="Habgood R."/>
            <person name="Hainaut M."/>
            <person name="Harispe M.L."/>
            <person name="Henrissat B."/>
            <person name="Hilden K.S."/>
            <person name="Hope R."/>
            <person name="Hossain A."/>
            <person name="Karabika E."/>
            <person name="Karaffa L."/>
            <person name="Karanyi Z."/>
            <person name="Krasevec N."/>
            <person name="Kuo A."/>
            <person name="Kusch H."/>
            <person name="LaButti K."/>
            <person name="Lagendijk E.L."/>
            <person name="Lapidus A."/>
            <person name="Levasseur A."/>
            <person name="Lindquist E."/>
            <person name="Lipzen A."/>
            <person name="Logrieco A.F."/>
            <person name="MacCabe A."/>
            <person name="Maekelae M.R."/>
            <person name="Malavazi I."/>
            <person name="Melin P."/>
            <person name="Meyer V."/>
            <person name="Mielnichuk N."/>
            <person name="Miskei M."/>
            <person name="Molnar A.P."/>
            <person name="Mule G."/>
            <person name="Ngan C.Y."/>
            <person name="Orejas M."/>
            <person name="Orosz E."/>
            <person name="Ouedraogo J.P."/>
            <person name="Overkamp K.M."/>
            <person name="Park H.-S."/>
            <person name="Perrone G."/>
            <person name="Piumi F."/>
            <person name="Punt P.J."/>
            <person name="Ram A.F."/>
            <person name="Ramon A."/>
            <person name="Rauscher S."/>
            <person name="Record E."/>
            <person name="Riano-Pachon D.M."/>
            <person name="Robert V."/>
            <person name="Roehrig J."/>
            <person name="Ruller R."/>
            <person name="Salamov A."/>
            <person name="Salih N.S."/>
            <person name="Samson R.A."/>
            <person name="Sandor E."/>
            <person name="Sanguinetti M."/>
            <person name="Schuetze T."/>
            <person name="Sepcic K."/>
            <person name="Shelest E."/>
            <person name="Sherlock G."/>
            <person name="Sophianopoulou V."/>
            <person name="Squina F.M."/>
            <person name="Sun H."/>
            <person name="Susca A."/>
            <person name="Todd R.B."/>
            <person name="Tsang A."/>
            <person name="Unkles S.E."/>
            <person name="van de Wiele N."/>
            <person name="van Rossen-Uffink D."/>
            <person name="Oliveira J.V."/>
            <person name="Vesth T.C."/>
            <person name="Visser J."/>
            <person name="Yu J.-H."/>
            <person name="Zhou M."/>
            <person name="Andersen M.R."/>
            <person name="Archer D.B."/>
            <person name="Baker S.E."/>
            <person name="Benoit I."/>
            <person name="Brakhage A.A."/>
            <person name="Braus G.H."/>
            <person name="Fischer R."/>
            <person name="Frisvad J.C."/>
            <person name="Goldman G.H."/>
            <person name="Houbraken J."/>
            <person name="Oakley B."/>
            <person name="Pocsi I."/>
            <person name="Scazzocchio C."/>
            <person name="Seiboth B."/>
            <person name="vanKuyk P.A."/>
            <person name="Wortman J."/>
            <person name="Dyer P.S."/>
            <person name="Grigoriev I.V."/>
        </authorList>
    </citation>
    <scope>NUCLEOTIDE SEQUENCE [LARGE SCALE GENOMIC DNA]</scope>
    <source>
        <strain evidence="3">CBS 506.65</strain>
    </source>
</reference>
<feature type="transmembrane region" description="Helical" evidence="1">
    <location>
        <begin position="130"/>
        <end position="147"/>
    </location>
</feature>
<keyword evidence="3" id="KW-1185">Reference proteome</keyword>
<dbReference type="OrthoDB" id="529273at2759"/>
<keyword evidence="1" id="KW-0472">Membrane</keyword>
<name>A0A1L9SH03_9EURO</name>
<sequence>MADTELVGRQSFQQTFSRTFAPLIVTSAVSVVLVLLRNHAFHGDAVQHASARRATPDSMLRNREARRIADDDDSQSEDSITLSSVEDFFASVLDDILVGFGSAQLAIADDVQLSLDARATVEALHIGKPVYIFAVLVVNILLLLVLLQQSLHTGRRLALDLDTGREGLEGGDSWERLRVQLAVNKGLLHAQEGGYTPALIPR</sequence>
<evidence type="ECO:0000313" key="2">
    <source>
        <dbReference type="EMBL" id="OJJ46472.1"/>
    </source>
</evidence>
<gene>
    <name evidence="2" type="ORF">ASPZODRAFT_2129494</name>
</gene>
<dbReference type="AlphaFoldDB" id="A0A1L9SH03"/>
<accession>A0A1L9SH03</accession>
<proteinExistence type="predicted"/>
<dbReference type="Proteomes" id="UP000184188">
    <property type="component" value="Unassembled WGS sequence"/>
</dbReference>
<organism evidence="2 3">
    <name type="scientific">Penicilliopsis zonata CBS 506.65</name>
    <dbReference type="NCBI Taxonomy" id="1073090"/>
    <lineage>
        <taxon>Eukaryota</taxon>
        <taxon>Fungi</taxon>
        <taxon>Dikarya</taxon>
        <taxon>Ascomycota</taxon>
        <taxon>Pezizomycotina</taxon>
        <taxon>Eurotiomycetes</taxon>
        <taxon>Eurotiomycetidae</taxon>
        <taxon>Eurotiales</taxon>
        <taxon>Aspergillaceae</taxon>
        <taxon>Penicilliopsis</taxon>
    </lineage>
</organism>
<evidence type="ECO:0000256" key="1">
    <source>
        <dbReference type="SAM" id="Phobius"/>
    </source>
</evidence>
<dbReference type="VEuPathDB" id="FungiDB:ASPZODRAFT_2129494"/>
<dbReference type="EMBL" id="KV878342">
    <property type="protein sequence ID" value="OJJ46472.1"/>
    <property type="molecule type" value="Genomic_DNA"/>
</dbReference>